<feature type="region of interest" description="Disordered" evidence="11">
    <location>
        <begin position="663"/>
        <end position="687"/>
    </location>
</feature>
<feature type="compositionally biased region" description="Basic and acidic residues" evidence="11">
    <location>
        <begin position="1315"/>
        <end position="1342"/>
    </location>
</feature>
<keyword evidence="8 12" id="KW-0472">Membrane</keyword>
<evidence type="ECO:0000256" key="9">
    <source>
        <dbReference type="ARBA" id="ARBA00038080"/>
    </source>
</evidence>
<accession>A0A251U699</accession>
<dbReference type="GO" id="GO:0005789">
    <property type="term" value="C:endoplasmic reticulum membrane"/>
    <property type="evidence" value="ECO:0007669"/>
    <property type="project" value="UniProtKB-SubCell"/>
</dbReference>
<comment type="similarity">
    <text evidence="9">Belongs to the plant Proton pump-interactor protein family.</text>
</comment>
<reference evidence="14" key="1">
    <citation type="journal article" date="2017" name="Nature">
        <title>The sunflower genome provides insights into oil metabolism, flowering and Asterid evolution.</title>
        <authorList>
            <person name="Badouin H."/>
            <person name="Gouzy J."/>
            <person name="Grassa C.J."/>
            <person name="Murat F."/>
            <person name="Staton S.E."/>
            <person name="Cottret L."/>
            <person name="Lelandais-Briere C."/>
            <person name="Owens G.L."/>
            <person name="Carrere S."/>
            <person name="Mayjonade B."/>
            <person name="Legrand L."/>
            <person name="Gill N."/>
            <person name="Kane N.C."/>
            <person name="Bowers J.E."/>
            <person name="Hubner S."/>
            <person name="Bellec A."/>
            <person name="Berard A."/>
            <person name="Berges H."/>
            <person name="Blanchet N."/>
            <person name="Boniface M.C."/>
            <person name="Brunel D."/>
            <person name="Catrice O."/>
            <person name="Chaidir N."/>
            <person name="Claudel C."/>
            <person name="Donnadieu C."/>
            <person name="Faraut T."/>
            <person name="Fievet G."/>
            <person name="Helmstetter N."/>
            <person name="King M."/>
            <person name="Knapp S.J."/>
            <person name="Lai Z."/>
            <person name="Le Paslier M.C."/>
            <person name="Lippi Y."/>
            <person name="Lorenzon L."/>
            <person name="Mandel J.R."/>
            <person name="Marage G."/>
            <person name="Marchand G."/>
            <person name="Marquand E."/>
            <person name="Bret-Mestries E."/>
            <person name="Morien E."/>
            <person name="Nambeesan S."/>
            <person name="Nguyen T."/>
            <person name="Pegot-Espagnet P."/>
            <person name="Pouilly N."/>
            <person name="Raftis F."/>
            <person name="Sallet E."/>
            <person name="Schiex T."/>
            <person name="Thomas J."/>
            <person name="Vandecasteele C."/>
            <person name="Vares D."/>
            <person name="Vear F."/>
            <person name="Vautrin S."/>
            <person name="Crespi M."/>
            <person name="Mangin B."/>
            <person name="Burke J.M."/>
            <person name="Salse J."/>
            <person name="Munos S."/>
            <person name="Vincourt P."/>
            <person name="Rieseberg L.H."/>
            <person name="Langlade N.B."/>
        </authorList>
    </citation>
    <scope>NUCLEOTIDE SEQUENCE [LARGE SCALE GENOMIC DNA]</scope>
    <source>
        <strain evidence="14">cv. SF193</strain>
    </source>
</reference>
<proteinExistence type="inferred from homology"/>
<sequence length="1451" mass="158323">MFDLIFRIWIIPNPDSNLIRDRFEMTAGEVVCKAEIQEKCGSGVNAGGGTVDCNVGGNGNCNCNGNGGSACVFVNGSVEVSAGEFSDAGGVNVDGEVEQFKKEGLGVEEEGLTVDPLVSVTNGVVNRPVTVSVEEVKAVEDDENVENGSVVDSPVVLVCNGIIAQDDVNGHLDEVSGEQEVDVTSAEDVNIENGSAVDSPVVLVCNGVIAQDDHGHLDNVSGEQEVDVMSAEDVNVENGSAVDSPVVLVCNGIIAQDVNGHLDNISAEQEVDVNSAEDVTVENGSVDVNGHLDNVSGEQEVDVTSAEDVNVENGSAVDSPVVLVCNGIIYQDVNGHLDNISGEQEVDVNSAEEVDVENGSAVDSPVVLVCNGVIAQDVNGHLDNVAGEQEVDVTSVEDVNVENGSAIDSPVVLVCNGIIAQDVNGHLDEVSEEQEVDVKSAEDVNVENGSVVDSPVVLVCNGVIAQDVNGHLDNVSGEQEVDVNSAEDVNAENGSAVDSPVVLVCNGIIAQDVKSTEDMDDTGSELTESTLYSVKSSQVTGSGLESAIKPSDLTVDVSGKPYEDLGSQLTADEPESCGGPIKGQECKVSVDGSDSVGNLVNNQECPISFDELEPSAKHTEKVESNTVVVQLEEKSEDHQELFAIPSEVNVEVEPNHVCSVIKAETKKAEGTESRSGVESEENPDSGLVLPEEVDDLTVVEQKIETESHLGTENRSAEGVDCGTEIENVDVSDDDDEKESEVKDAEDVPHPVTEIISPERMDCGTPVENVVVSDNEEKENEVKDAHVELVQNIVPGNSSAEDMDCENEIKNADFPDEEKESEVNDPSVGDRSTLSFSDTLVNHGAVIEFGSIGLHGTTLSIQNEEVVDMNGIQTDAIDVHDEEVEVLEYNFLVKIPRFEDENFRDQIRSALEVVEEKTGIRESIRVKLLKKRDMLMAFNDEYDLVKRDEIAARRAVKAKRQEIDSVQAIINRWKNAMSVEDIDARIFGVEYMIQHETIRLTDEKEFIREIKQLKSLRDQLASNMGTPEEIRHAIDTKDQNEERMKTLRKELESLKREVSKFEAVIEQLAIKYEETTYEERDLKRQLRVADVVRQKAYADLNSLKKLSYDKNKNFRQFKEDVTTAKTFLSKGDKDALHRLCANQVETFMEQWNNNDEFRQEYVSRCNANASRRQRVSDGPPLVPDDVAPVLSSNVNSIPGEVKHMSVVLPVEQGKDVSFVESKNEDNHDTGKSIEKVSGQKNQELKNKGVAKPTNLGSGDVAKEAELAVVADLVENIPTKEEIELARKAEEEIAAKLKEQRRLEEKAKAIEAIERKKRNAEKAQQRAELRARKEAEQKEKEREKRLRKKEKKAGGGDGEEVAGSEGLNEATTKEIETVANKKKSQKPPAHFFSKQLKPKPVPPPLINKNKRRWQQLGRLALGVVGVLGVLFVFLLANFGLFYDFKSSRFTIAY</sequence>
<evidence type="ECO:0000256" key="11">
    <source>
        <dbReference type="SAM" id="MobiDB-lite"/>
    </source>
</evidence>
<organism evidence="13 14">
    <name type="scientific">Helianthus annuus</name>
    <name type="common">Common sunflower</name>
    <dbReference type="NCBI Taxonomy" id="4232"/>
    <lineage>
        <taxon>Eukaryota</taxon>
        <taxon>Viridiplantae</taxon>
        <taxon>Streptophyta</taxon>
        <taxon>Embryophyta</taxon>
        <taxon>Tracheophyta</taxon>
        <taxon>Spermatophyta</taxon>
        <taxon>Magnoliopsida</taxon>
        <taxon>eudicotyledons</taxon>
        <taxon>Gunneridae</taxon>
        <taxon>Pentapetalae</taxon>
        <taxon>asterids</taxon>
        <taxon>campanulids</taxon>
        <taxon>Asterales</taxon>
        <taxon>Asteraceae</taxon>
        <taxon>Asteroideae</taxon>
        <taxon>Heliantheae alliance</taxon>
        <taxon>Heliantheae</taxon>
        <taxon>Helianthus</taxon>
    </lineage>
</organism>
<evidence type="ECO:0000256" key="6">
    <source>
        <dbReference type="ARBA" id="ARBA00022989"/>
    </source>
</evidence>
<feature type="compositionally biased region" description="Acidic residues" evidence="11">
    <location>
        <begin position="726"/>
        <end position="738"/>
    </location>
</feature>
<comment type="subcellular location">
    <subcellularLocation>
        <location evidence="1">Cell membrane</location>
        <topology evidence="1">Single-pass membrane protein</topology>
    </subcellularLocation>
    <subcellularLocation>
        <location evidence="2">Endoplasmic reticulum membrane</location>
        <topology evidence="2">Single-pass membrane protein</topology>
    </subcellularLocation>
</comment>
<evidence type="ECO:0000256" key="2">
    <source>
        <dbReference type="ARBA" id="ARBA00004389"/>
    </source>
</evidence>
<evidence type="ECO:0000256" key="5">
    <source>
        <dbReference type="ARBA" id="ARBA00022824"/>
    </source>
</evidence>
<dbReference type="FunCoup" id="A0A251U699">
    <property type="interactions" value="783"/>
</dbReference>
<dbReference type="GO" id="GO:0005886">
    <property type="term" value="C:plasma membrane"/>
    <property type="evidence" value="ECO:0007669"/>
    <property type="project" value="UniProtKB-SubCell"/>
</dbReference>
<evidence type="ECO:0000256" key="4">
    <source>
        <dbReference type="ARBA" id="ARBA00022692"/>
    </source>
</evidence>
<feature type="transmembrane region" description="Helical" evidence="12">
    <location>
        <begin position="1417"/>
        <end position="1440"/>
    </location>
</feature>
<feature type="region of interest" description="Disordered" evidence="11">
    <location>
        <begin position="1315"/>
        <end position="1401"/>
    </location>
</feature>
<protein>
    <recommendedName>
        <fullName evidence="15">Proton pump-interactor 1</fullName>
    </recommendedName>
</protein>
<evidence type="ECO:0000313" key="13">
    <source>
        <dbReference type="EMBL" id="OTG17831.1"/>
    </source>
</evidence>
<feature type="region of interest" description="Disordered" evidence="11">
    <location>
        <begin position="706"/>
        <end position="746"/>
    </location>
</feature>
<feature type="compositionally biased region" description="Basic and acidic residues" evidence="11">
    <location>
        <begin position="706"/>
        <end position="717"/>
    </location>
</feature>
<dbReference type="Proteomes" id="UP000215914">
    <property type="component" value="Chromosome 8"/>
</dbReference>
<dbReference type="InParanoid" id="A0A251U699"/>
<keyword evidence="5" id="KW-0256">Endoplasmic reticulum</keyword>
<feature type="region of interest" description="Disordered" evidence="11">
    <location>
        <begin position="810"/>
        <end position="830"/>
    </location>
</feature>
<keyword evidence="4 12" id="KW-0812">Transmembrane</keyword>
<dbReference type="InterPro" id="IPR055282">
    <property type="entry name" value="PPI1-4"/>
</dbReference>
<evidence type="ECO:0000256" key="3">
    <source>
        <dbReference type="ARBA" id="ARBA00022475"/>
    </source>
</evidence>
<evidence type="ECO:0000256" key="1">
    <source>
        <dbReference type="ARBA" id="ARBA00004162"/>
    </source>
</evidence>
<keyword evidence="3" id="KW-1003">Cell membrane</keyword>
<keyword evidence="14" id="KW-1185">Reference proteome</keyword>
<feature type="coiled-coil region" evidence="10">
    <location>
        <begin position="1029"/>
        <end position="1084"/>
    </location>
</feature>
<evidence type="ECO:0000256" key="8">
    <source>
        <dbReference type="ARBA" id="ARBA00023136"/>
    </source>
</evidence>
<gene>
    <name evidence="13" type="ORF">HannXRQ_Chr08g0216541</name>
</gene>
<feature type="compositionally biased region" description="Basic and acidic residues" evidence="11">
    <location>
        <begin position="663"/>
        <end position="677"/>
    </location>
</feature>
<feature type="region of interest" description="Disordered" evidence="11">
    <location>
        <begin position="1219"/>
        <end position="1256"/>
    </location>
</feature>
<keyword evidence="7 10" id="KW-0175">Coiled coil</keyword>
<name>A0A251U699_HELAN</name>
<keyword evidence="6 12" id="KW-1133">Transmembrane helix</keyword>
<evidence type="ECO:0000313" key="14">
    <source>
        <dbReference type="Proteomes" id="UP000215914"/>
    </source>
</evidence>
<dbReference type="PANTHER" id="PTHR32219">
    <property type="entry name" value="RNA-BINDING PROTEIN YLMH-RELATED"/>
    <property type="match status" value="1"/>
</dbReference>
<dbReference type="STRING" id="4232.A0A251U699"/>
<evidence type="ECO:0000256" key="12">
    <source>
        <dbReference type="SAM" id="Phobius"/>
    </source>
</evidence>
<feature type="compositionally biased region" description="Basic and acidic residues" evidence="11">
    <location>
        <begin position="1220"/>
        <end position="1233"/>
    </location>
</feature>
<evidence type="ECO:0008006" key="15">
    <source>
        <dbReference type="Google" id="ProtNLM"/>
    </source>
</evidence>
<evidence type="ECO:0000256" key="7">
    <source>
        <dbReference type="ARBA" id="ARBA00023054"/>
    </source>
</evidence>
<dbReference type="PANTHER" id="PTHR32219:SF3">
    <property type="entry name" value="CALPONIN-LIKE DOMAIN PROTEIN"/>
    <property type="match status" value="1"/>
</dbReference>
<evidence type="ECO:0000256" key="10">
    <source>
        <dbReference type="SAM" id="Coils"/>
    </source>
</evidence>
<dbReference type="EMBL" id="CM007897">
    <property type="protein sequence ID" value="OTG17831.1"/>
    <property type="molecule type" value="Genomic_DNA"/>
</dbReference>